<protein>
    <submittedName>
        <fullName evidence="2">Uncharacterized protein</fullName>
    </submittedName>
</protein>
<dbReference type="OrthoDB" id="2113965at2759"/>
<accession>A0A0B1TGY0</accession>
<proteinExistence type="predicted"/>
<sequence length="197" mass="22053">MFRRPDDDDYLGTRKVVKAKPLPAKYSEKLPMVGKDFVSSGCEGGSSYTRGSSGASTSAETPITDDERNKIHAKILKAEMKGDKELVAKLKRKLEQRDTTESASERSVVLMKRSRTGNVLPVRDSKNSSGQFADSTINQCTASPFQTSSRIQREYEKTQNLRDMLHEEKSSSADDQLMLFHRSIIVSILPSFDLNRT</sequence>
<gene>
    <name evidence="2" type="ORF">OESDEN_03229</name>
</gene>
<name>A0A0B1TGY0_OESDE</name>
<evidence type="ECO:0000313" key="3">
    <source>
        <dbReference type="Proteomes" id="UP000053660"/>
    </source>
</evidence>
<reference evidence="2 3" key="1">
    <citation type="submission" date="2014-03" db="EMBL/GenBank/DDBJ databases">
        <title>Draft genome of the hookworm Oesophagostomum dentatum.</title>
        <authorList>
            <person name="Mitreva M."/>
        </authorList>
    </citation>
    <scope>NUCLEOTIDE SEQUENCE [LARGE SCALE GENOMIC DNA]</scope>
    <source>
        <strain evidence="2 3">OD-Hann</strain>
    </source>
</reference>
<keyword evidence="3" id="KW-1185">Reference proteome</keyword>
<feature type="compositionally biased region" description="Polar residues" evidence="1">
    <location>
        <begin position="46"/>
        <end position="61"/>
    </location>
</feature>
<organism evidence="2 3">
    <name type="scientific">Oesophagostomum dentatum</name>
    <name type="common">Nodular worm</name>
    <dbReference type="NCBI Taxonomy" id="61180"/>
    <lineage>
        <taxon>Eukaryota</taxon>
        <taxon>Metazoa</taxon>
        <taxon>Ecdysozoa</taxon>
        <taxon>Nematoda</taxon>
        <taxon>Chromadorea</taxon>
        <taxon>Rhabditida</taxon>
        <taxon>Rhabditina</taxon>
        <taxon>Rhabditomorpha</taxon>
        <taxon>Strongyloidea</taxon>
        <taxon>Strongylidae</taxon>
        <taxon>Oesophagostomum</taxon>
    </lineage>
</organism>
<dbReference type="AlphaFoldDB" id="A0A0B1TGY0"/>
<dbReference type="Proteomes" id="UP000053660">
    <property type="component" value="Unassembled WGS sequence"/>
</dbReference>
<evidence type="ECO:0000313" key="2">
    <source>
        <dbReference type="EMBL" id="KHJ96808.1"/>
    </source>
</evidence>
<evidence type="ECO:0000256" key="1">
    <source>
        <dbReference type="SAM" id="MobiDB-lite"/>
    </source>
</evidence>
<dbReference type="EMBL" id="KN549584">
    <property type="protein sequence ID" value="KHJ96808.1"/>
    <property type="molecule type" value="Genomic_DNA"/>
</dbReference>
<feature type="region of interest" description="Disordered" evidence="1">
    <location>
        <begin position="41"/>
        <end position="69"/>
    </location>
</feature>